<reference evidence="1" key="2">
    <citation type="submission" date="2020-09" db="EMBL/GenBank/DDBJ databases">
        <authorList>
            <person name="Sun Q."/>
            <person name="Zhou Y."/>
        </authorList>
    </citation>
    <scope>NUCLEOTIDE SEQUENCE</scope>
    <source>
        <strain evidence="1">CGMCC 1.10998</strain>
    </source>
</reference>
<keyword evidence="2" id="KW-1185">Reference proteome</keyword>
<dbReference type="EMBL" id="BMED01000001">
    <property type="protein sequence ID" value="GGC65350.1"/>
    <property type="molecule type" value="Genomic_DNA"/>
</dbReference>
<protein>
    <submittedName>
        <fullName evidence="1">Uncharacterized protein</fullName>
    </submittedName>
</protein>
<name>A0A916XEV1_9BURK</name>
<evidence type="ECO:0000313" key="1">
    <source>
        <dbReference type="EMBL" id="GGC65350.1"/>
    </source>
</evidence>
<dbReference type="RefSeq" id="WP_188564877.1">
    <property type="nucleotide sequence ID" value="NZ_BMED01000001.1"/>
</dbReference>
<reference evidence="1" key="1">
    <citation type="journal article" date="2014" name="Int. J. Syst. Evol. Microbiol.">
        <title>Complete genome sequence of Corynebacterium casei LMG S-19264T (=DSM 44701T), isolated from a smear-ripened cheese.</title>
        <authorList>
            <consortium name="US DOE Joint Genome Institute (JGI-PGF)"/>
            <person name="Walter F."/>
            <person name="Albersmeier A."/>
            <person name="Kalinowski J."/>
            <person name="Ruckert C."/>
        </authorList>
    </citation>
    <scope>NUCLEOTIDE SEQUENCE</scope>
    <source>
        <strain evidence="1">CGMCC 1.10998</strain>
    </source>
</reference>
<organism evidence="1 2">
    <name type="scientific">Undibacterium terreum</name>
    <dbReference type="NCBI Taxonomy" id="1224302"/>
    <lineage>
        <taxon>Bacteria</taxon>
        <taxon>Pseudomonadati</taxon>
        <taxon>Pseudomonadota</taxon>
        <taxon>Betaproteobacteria</taxon>
        <taxon>Burkholderiales</taxon>
        <taxon>Oxalobacteraceae</taxon>
        <taxon>Undibacterium</taxon>
    </lineage>
</organism>
<sequence length="106" mass="10142">MSAPTSGSVTTIQILLDVTSGSTGAIDNISQALGSAVENGVSWTTAANGAQVVATAVGIGVVVGVTAPGWAVGASVLALSLQVAKAVSDGNTDPNKPIGSTGPNPQ</sequence>
<dbReference type="AlphaFoldDB" id="A0A916XEV1"/>
<comment type="caution">
    <text evidence="1">The sequence shown here is derived from an EMBL/GenBank/DDBJ whole genome shotgun (WGS) entry which is preliminary data.</text>
</comment>
<gene>
    <name evidence="1" type="ORF">GCM10011396_10420</name>
</gene>
<dbReference type="Proteomes" id="UP000637423">
    <property type="component" value="Unassembled WGS sequence"/>
</dbReference>
<proteinExistence type="predicted"/>
<evidence type="ECO:0000313" key="2">
    <source>
        <dbReference type="Proteomes" id="UP000637423"/>
    </source>
</evidence>
<accession>A0A916XEV1</accession>